<evidence type="ECO:0000256" key="1">
    <source>
        <dbReference type="SAM" id="MobiDB-lite"/>
    </source>
</evidence>
<feature type="region of interest" description="Disordered" evidence="1">
    <location>
        <begin position="31"/>
        <end position="98"/>
    </location>
</feature>
<accession>A0A9W8IH94</accession>
<proteinExistence type="predicted"/>
<reference evidence="2" key="1">
    <citation type="submission" date="2022-07" db="EMBL/GenBank/DDBJ databases">
        <title>Phylogenomic reconstructions and comparative analyses of Kickxellomycotina fungi.</title>
        <authorList>
            <person name="Reynolds N.K."/>
            <person name="Stajich J.E."/>
            <person name="Barry K."/>
            <person name="Grigoriev I.V."/>
            <person name="Crous P."/>
            <person name="Smith M.E."/>
        </authorList>
    </citation>
    <scope>NUCLEOTIDE SEQUENCE</scope>
    <source>
        <strain evidence="2">NRRL 1566</strain>
    </source>
</reference>
<dbReference type="EMBL" id="JANBUW010000013">
    <property type="protein sequence ID" value="KAJ2851386.1"/>
    <property type="molecule type" value="Genomic_DNA"/>
</dbReference>
<dbReference type="OrthoDB" id="5598152at2759"/>
<gene>
    <name evidence="2" type="ORF">IWW36_001153</name>
</gene>
<evidence type="ECO:0000313" key="3">
    <source>
        <dbReference type="Proteomes" id="UP001139887"/>
    </source>
</evidence>
<organism evidence="2 3">
    <name type="scientific">Coemansia brasiliensis</name>
    <dbReference type="NCBI Taxonomy" id="2650707"/>
    <lineage>
        <taxon>Eukaryota</taxon>
        <taxon>Fungi</taxon>
        <taxon>Fungi incertae sedis</taxon>
        <taxon>Zoopagomycota</taxon>
        <taxon>Kickxellomycotina</taxon>
        <taxon>Kickxellomycetes</taxon>
        <taxon>Kickxellales</taxon>
        <taxon>Kickxellaceae</taxon>
        <taxon>Coemansia</taxon>
    </lineage>
</organism>
<name>A0A9W8IH94_9FUNG</name>
<comment type="caution">
    <text evidence="2">The sequence shown here is derived from an EMBL/GenBank/DDBJ whole genome shotgun (WGS) entry which is preliminary data.</text>
</comment>
<sequence length="149" mass="16305">MDPFLFSSEDTFLLLARQGYAAQGRRQSVLRRSAVPSRKSTSSAISDATLSAENGFQNSVSKEQPESIDIPALSKLSDNPKADSSLYSTSPCSPKSPGMLHEQLWAQLQNTIIEEEEGDDGFIVYNGLKRLSMTEAGLVKQGRPRIVNI</sequence>
<keyword evidence="3" id="KW-1185">Reference proteome</keyword>
<feature type="compositionally biased region" description="Polar residues" evidence="1">
    <location>
        <begin position="38"/>
        <end position="62"/>
    </location>
</feature>
<evidence type="ECO:0000313" key="2">
    <source>
        <dbReference type="EMBL" id="KAJ2851386.1"/>
    </source>
</evidence>
<protein>
    <submittedName>
        <fullName evidence="2">Uncharacterized protein</fullName>
    </submittedName>
</protein>
<dbReference type="Proteomes" id="UP001139887">
    <property type="component" value="Unassembled WGS sequence"/>
</dbReference>
<dbReference type="AlphaFoldDB" id="A0A9W8IH94"/>